<evidence type="ECO:0000313" key="2">
    <source>
        <dbReference type="EMBL" id="CAG9320579.1"/>
    </source>
</evidence>
<dbReference type="EMBL" id="CAJZBQ010000025">
    <property type="protein sequence ID" value="CAG9320579.1"/>
    <property type="molecule type" value="Genomic_DNA"/>
</dbReference>
<evidence type="ECO:0000313" key="3">
    <source>
        <dbReference type="Proteomes" id="UP001162131"/>
    </source>
</evidence>
<name>A0AAU9JFX2_9CILI</name>
<feature type="transmembrane region" description="Helical" evidence="1">
    <location>
        <begin position="31"/>
        <end position="51"/>
    </location>
</feature>
<keyword evidence="1" id="KW-0472">Membrane</keyword>
<evidence type="ECO:0000256" key="1">
    <source>
        <dbReference type="SAM" id="Phobius"/>
    </source>
</evidence>
<organism evidence="2 3">
    <name type="scientific">Blepharisma stoltei</name>
    <dbReference type="NCBI Taxonomy" id="1481888"/>
    <lineage>
        <taxon>Eukaryota</taxon>
        <taxon>Sar</taxon>
        <taxon>Alveolata</taxon>
        <taxon>Ciliophora</taxon>
        <taxon>Postciliodesmatophora</taxon>
        <taxon>Heterotrichea</taxon>
        <taxon>Heterotrichida</taxon>
        <taxon>Blepharismidae</taxon>
        <taxon>Blepharisma</taxon>
    </lineage>
</organism>
<comment type="caution">
    <text evidence="2">The sequence shown here is derived from an EMBL/GenBank/DDBJ whole genome shotgun (WGS) entry which is preliminary data.</text>
</comment>
<dbReference type="AlphaFoldDB" id="A0AAU9JFX2"/>
<keyword evidence="1" id="KW-1133">Transmembrane helix</keyword>
<accession>A0AAU9JFX2</accession>
<protein>
    <submittedName>
        <fullName evidence="2">Uncharacterized protein</fullName>
    </submittedName>
</protein>
<sequence>MYKLVEINPSDNPPPYVPTSCSSCDDNYAPLYILAITLFIDLVLPQLWWLSTELATLQSLRSKLSP</sequence>
<keyword evidence="1" id="KW-0812">Transmembrane</keyword>
<proteinExistence type="predicted"/>
<dbReference type="Proteomes" id="UP001162131">
    <property type="component" value="Unassembled WGS sequence"/>
</dbReference>
<keyword evidence="3" id="KW-1185">Reference proteome</keyword>
<reference evidence="2" key="1">
    <citation type="submission" date="2021-09" db="EMBL/GenBank/DDBJ databases">
        <authorList>
            <consortium name="AG Swart"/>
            <person name="Singh M."/>
            <person name="Singh A."/>
            <person name="Seah K."/>
            <person name="Emmerich C."/>
        </authorList>
    </citation>
    <scope>NUCLEOTIDE SEQUENCE</scope>
    <source>
        <strain evidence="2">ATCC30299</strain>
    </source>
</reference>
<gene>
    <name evidence="2" type="ORF">BSTOLATCC_MIC26493</name>
</gene>